<evidence type="ECO:0008006" key="4">
    <source>
        <dbReference type="Google" id="ProtNLM"/>
    </source>
</evidence>
<organism evidence="3">
    <name type="scientific">marine sediment metagenome</name>
    <dbReference type="NCBI Taxonomy" id="412755"/>
    <lineage>
        <taxon>unclassified sequences</taxon>
        <taxon>metagenomes</taxon>
        <taxon>ecological metagenomes</taxon>
    </lineage>
</organism>
<evidence type="ECO:0000256" key="2">
    <source>
        <dbReference type="SAM" id="Phobius"/>
    </source>
</evidence>
<dbReference type="PANTHER" id="PTHR35792:SF1">
    <property type="entry name" value="SLL0268 PROTEIN"/>
    <property type="match status" value="1"/>
</dbReference>
<proteinExistence type="predicted"/>
<keyword evidence="2" id="KW-0812">Transmembrane</keyword>
<feature type="compositionally biased region" description="Acidic residues" evidence="1">
    <location>
        <begin position="94"/>
        <end position="107"/>
    </location>
</feature>
<feature type="compositionally biased region" description="Polar residues" evidence="1">
    <location>
        <begin position="53"/>
        <end position="72"/>
    </location>
</feature>
<keyword evidence="2" id="KW-1133">Transmembrane helix</keyword>
<dbReference type="InterPro" id="IPR024623">
    <property type="entry name" value="YtxH"/>
</dbReference>
<accession>X1AZI7</accession>
<evidence type="ECO:0000313" key="3">
    <source>
        <dbReference type="EMBL" id="GAG88734.1"/>
    </source>
</evidence>
<dbReference type="InterPro" id="IPR052928">
    <property type="entry name" value="Desiccation-related_membrane"/>
</dbReference>
<protein>
    <recommendedName>
        <fullName evidence="4">YtxH domain-containing protein</fullName>
    </recommendedName>
</protein>
<gene>
    <name evidence="3" type="ORF">S01H4_24886</name>
</gene>
<feature type="transmembrane region" description="Helical" evidence="2">
    <location>
        <begin position="12"/>
        <end position="30"/>
    </location>
</feature>
<dbReference type="EMBL" id="BART01011767">
    <property type="protein sequence ID" value="GAG88734.1"/>
    <property type="molecule type" value="Genomic_DNA"/>
</dbReference>
<sequence length="107" mass="11089">MADNSGDLGSFLAGFVIGGLIGAGVALLMAPQSGEETRALIADKGIELRDQVTESASEMQTRASDLAQQTSQKYDDQVKRIQAAVEAGKQPPAGEEEPPAEEASAEA</sequence>
<name>X1AZI7_9ZZZZ</name>
<dbReference type="PANTHER" id="PTHR35792">
    <property type="entry name" value="GENERAL STRESS PROTEIN"/>
    <property type="match status" value="1"/>
</dbReference>
<dbReference type="AlphaFoldDB" id="X1AZI7"/>
<dbReference type="Pfam" id="PF12732">
    <property type="entry name" value="YtxH"/>
    <property type="match status" value="1"/>
</dbReference>
<reference evidence="3" key="1">
    <citation type="journal article" date="2014" name="Front. Microbiol.">
        <title>High frequency of phylogenetically diverse reductive dehalogenase-homologous genes in deep subseafloor sedimentary metagenomes.</title>
        <authorList>
            <person name="Kawai M."/>
            <person name="Futagami T."/>
            <person name="Toyoda A."/>
            <person name="Takaki Y."/>
            <person name="Nishi S."/>
            <person name="Hori S."/>
            <person name="Arai W."/>
            <person name="Tsubouchi T."/>
            <person name="Morono Y."/>
            <person name="Uchiyama I."/>
            <person name="Ito T."/>
            <person name="Fujiyama A."/>
            <person name="Inagaki F."/>
            <person name="Takami H."/>
        </authorList>
    </citation>
    <scope>NUCLEOTIDE SEQUENCE</scope>
    <source>
        <strain evidence="3">Expedition CK06-06</strain>
    </source>
</reference>
<keyword evidence="2" id="KW-0472">Membrane</keyword>
<evidence type="ECO:0000256" key="1">
    <source>
        <dbReference type="SAM" id="MobiDB-lite"/>
    </source>
</evidence>
<comment type="caution">
    <text evidence="3">The sequence shown here is derived from an EMBL/GenBank/DDBJ whole genome shotgun (WGS) entry which is preliminary data.</text>
</comment>
<feature type="region of interest" description="Disordered" evidence="1">
    <location>
        <begin position="52"/>
        <end position="107"/>
    </location>
</feature>